<dbReference type="InterPro" id="IPR015590">
    <property type="entry name" value="Aldehyde_DH_dom"/>
</dbReference>
<dbReference type="InterPro" id="IPR016163">
    <property type="entry name" value="Ald_DH_C"/>
</dbReference>
<dbReference type="InterPro" id="IPR016160">
    <property type="entry name" value="Ald_DH_CS_CYS"/>
</dbReference>
<dbReference type="Pfam" id="PF00171">
    <property type="entry name" value="Aldedh"/>
    <property type="match status" value="1"/>
</dbReference>
<comment type="similarity">
    <text evidence="1 4">Belongs to the aldehyde dehydrogenase family.</text>
</comment>
<reference evidence="6" key="1">
    <citation type="submission" date="2017-11" db="EMBL/GenBank/DDBJ databases">
        <title>The sensing device of the deep-sea amphipod.</title>
        <authorList>
            <person name="Kobayashi H."/>
            <person name="Nagahama T."/>
            <person name="Arai W."/>
            <person name="Sasagawa Y."/>
            <person name="Umeda M."/>
            <person name="Hayashi T."/>
            <person name="Nikaido I."/>
            <person name="Watanabe H."/>
            <person name="Oguri K."/>
            <person name="Kitazato H."/>
            <person name="Fujioka K."/>
            <person name="Kido Y."/>
            <person name="Takami H."/>
        </authorList>
    </citation>
    <scope>NUCLEOTIDE SEQUENCE</scope>
    <source>
        <tissue evidence="6">Whole body</tissue>
    </source>
</reference>
<dbReference type="InterPro" id="IPR016161">
    <property type="entry name" value="Ald_DH/histidinol_DH"/>
</dbReference>
<sequence>MGDEVKEIELDCGGTKVKVNPGLFINGKFIASEGGKKFATIDPSNGKVIAEVYEASASDIDKAVDAAEAAFRGKWGSTSANNRGRLLQALSALLMKNRDEIARIEALDNGKTFAMASRVDIPGTADCFNYYGGWATKRHGKTLDLDKNTFAYTRHEPIGVCGCIIPWNFPLLMAAWKLGPLLACGNTAVLKSSEKTPLSALYLAKLIREAGFPPGTVNIVSGYGPTTGEAISSHMRIRKVAFTGSARTGRLIMKSAANSNLKKISLELGGKSPNIIFDDCNLGQALAYSIPGLLFNAGQVCAAGTRLFVQEGIYDKFVAAFTKSMKSMKLGNQWGRSTMQGPQVDKIQFDNILALIESGKKAGATVAVGGKRHGDQGYYIEPTLFTDVTDDMEIVKKEIFGPVGVVLKFKTEEEVIRRANDTEYGLAAAVFTTDVGKAIRVSNALEAGTVWVNQYAGGGIQCAFGGYKQSGIGRECGEYALELYTEVKQVIMNISKM</sequence>
<accession>A0A6A7G8G7</accession>
<dbReference type="FunFam" id="3.40.605.10:FF:000050">
    <property type="entry name" value="Aldehyde dehydrogenase, mitochondrial"/>
    <property type="match status" value="1"/>
</dbReference>
<dbReference type="InterPro" id="IPR029510">
    <property type="entry name" value="Ald_DH_CS_GLU"/>
</dbReference>
<dbReference type="PROSITE" id="PS00070">
    <property type="entry name" value="ALDEHYDE_DEHYDR_CYS"/>
    <property type="match status" value="1"/>
</dbReference>
<organism evidence="6">
    <name type="scientific">Hirondellea gigas</name>
    <dbReference type="NCBI Taxonomy" id="1518452"/>
    <lineage>
        <taxon>Eukaryota</taxon>
        <taxon>Metazoa</taxon>
        <taxon>Ecdysozoa</taxon>
        <taxon>Arthropoda</taxon>
        <taxon>Crustacea</taxon>
        <taxon>Multicrustacea</taxon>
        <taxon>Malacostraca</taxon>
        <taxon>Eumalacostraca</taxon>
        <taxon>Peracarida</taxon>
        <taxon>Amphipoda</taxon>
        <taxon>Amphilochidea</taxon>
        <taxon>Lysianassida</taxon>
        <taxon>Lysianassidira</taxon>
        <taxon>Lysianassoidea</taxon>
        <taxon>Lysianassidae</taxon>
        <taxon>Hirondellea</taxon>
    </lineage>
</organism>
<evidence type="ECO:0000313" key="6">
    <source>
        <dbReference type="EMBL" id="LAC26492.1"/>
    </source>
</evidence>
<evidence type="ECO:0000259" key="5">
    <source>
        <dbReference type="Pfam" id="PF00171"/>
    </source>
</evidence>
<dbReference type="FunFam" id="3.40.605.10:FF:000026">
    <property type="entry name" value="Aldehyde dehydrogenase, putative"/>
    <property type="match status" value="1"/>
</dbReference>
<dbReference type="PANTHER" id="PTHR11699">
    <property type="entry name" value="ALDEHYDE DEHYDROGENASE-RELATED"/>
    <property type="match status" value="1"/>
</dbReference>
<feature type="domain" description="Aldehyde dehydrogenase" evidence="5">
    <location>
        <begin position="30"/>
        <end position="490"/>
    </location>
</feature>
<dbReference type="Gene3D" id="3.40.309.10">
    <property type="entry name" value="Aldehyde Dehydrogenase, Chain A, domain 2"/>
    <property type="match status" value="1"/>
</dbReference>
<proteinExistence type="evidence at transcript level"/>
<dbReference type="InterPro" id="IPR016162">
    <property type="entry name" value="Ald_DH_N"/>
</dbReference>
<dbReference type="PROSITE" id="PS00687">
    <property type="entry name" value="ALDEHYDE_DEHYDR_GLU"/>
    <property type="match status" value="1"/>
</dbReference>
<dbReference type="GO" id="GO:0016620">
    <property type="term" value="F:oxidoreductase activity, acting on the aldehyde or oxo group of donors, NAD or NADP as acceptor"/>
    <property type="evidence" value="ECO:0007669"/>
    <property type="project" value="InterPro"/>
</dbReference>
<evidence type="ECO:0000256" key="1">
    <source>
        <dbReference type="ARBA" id="ARBA00009986"/>
    </source>
</evidence>
<keyword evidence="2 4" id="KW-0560">Oxidoreductase</keyword>
<dbReference type="SUPFAM" id="SSF53720">
    <property type="entry name" value="ALDH-like"/>
    <property type="match status" value="1"/>
</dbReference>
<dbReference type="EMBL" id="IACT01007374">
    <property type="protein sequence ID" value="LAC26492.1"/>
    <property type="molecule type" value="mRNA"/>
</dbReference>
<evidence type="ECO:0000256" key="3">
    <source>
        <dbReference type="PROSITE-ProRule" id="PRU10007"/>
    </source>
</evidence>
<dbReference type="CDD" id="cd07091">
    <property type="entry name" value="ALDH_F1-2_Ald2-like"/>
    <property type="match status" value="1"/>
</dbReference>
<dbReference type="FunFam" id="3.40.309.10:FF:000001">
    <property type="entry name" value="Mitochondrial aldehyde dehydrogenase 2"/>
    <property type="match status" value="1"/>
</dbReference>
<evidence type="ECO:0000256" key="4">
    <source>
        <dbReference type="RuleBase" id="RU003345"/>
    </source>
</evidence>
<dbReference type="Gene3D" id="3.40.605.10">
    <property type="entry name" value="Aldehyde Dehydrogenase, Chain A, domain 1"/>
    <property type="match status" value="1"/>
</dbReference>
<dbReference type="AlphaFoldDB" id="A0A6A7G8G7"/>
<name>A0A6A7G8G7_9CRUS</name>
<evidence type="ECO:0000256" key="2">
    <source>
        <dbReference type="ARBA" id="ARBA00023002"/>
    </source>
</evidence>
<protein>
    <submittedName>
        <fullName evidence="6">Aldehyde dehydrogenase</fullName>
    </submittedName>
</protein>
<feature type="active site" evidence="3">
    <location>
        <position position="267"/>
    </location>
</feature>